<gene>
    <name evidence="5" type="ORF">NEOLI_000747</name>
</gene>
<protein>
    <submittedName>
        <fullName evidence="5">Transcriptional regulator CBF1</fullName>
    </submittedName>
</protein>
<dbReference type="GO" id="GO:0003677">
    <property type="term" value="F:DNA binding"/>
    <property type="evidence" value="ECO:0007669"/>
    <property type="project" value="UniProtKB-KW"/>
</dbReference>
<dbReference type="SUPFAM" id="SSF47459">
    <property type="entry name" value="HLH, helix-loop-helix DNA-binding domain"/>
    <property type="match status" value="1"/>
</dbReference>
<organism evidence="5 6">
    <name type="scientific">Neolecta irregularis (strain DAH-3)</name>
    <dbReference type="NCBI Taxonomy" id="1198029"/>
    <lineage>
        <taxon>Eukaryota</taxon>
        <taxon>Fungi</taxon>
        <taxon>Dikarya</taxon>
        <taxon>Ascomycota</taxon>
        <taxon>Taphrinomycotina</taxon>
        <taxon>Neolectales</taxon>
        <taxon>Neolectaceae</taxon>
        <taxon>Neolecta</taxon>
    </lineage>
</organism>
<accession>A0A1U7LW98</accession>
<sequence length="255" mass="28288">MYKPYPGQIRHEWSKASVGNPSLAFAAAHTMSLNSNIDPSLTSEPLIKDDQVLSLLTEMGNHREASRFHATNVTSASTSSAAQDQASASAQAANGKRKRAADDDSTPGRARRSLTNPPCDGDENKPIVGSDEWHKMRRDNHKEVERRRRETINEGISELSKIVPGCDKNKSQILAQAVNYIRQLKKNEEEYIQKWTLEKLMTNQAIEEVTAANEKLKTECERAWREADAWKRACESGKPYVPVDGGNGSAGAKIQ</sequence>
<evidence type="ECO:0000313" key="5">
    <source>
        <dbReference type="EMBL" id="OLL26956.1"/>
    </source>
</evidence>
<dbReference type="InterPro" id="IPR036638">
    <property type="entry name" value="HLH_DNA-bd_sf"/>
</dbReference>
<dbReference type="EMBL" id="LXFE01000132">
    <property type="protein sequence ID" value="OLL26956.1"/>
    <property type="molecule type" value="Genomic_DNA"/>
</dbReference>
<feature type="region of interest" description="Disordered" evidence="3">
    <location>
        <begin position="71"/>
        <end position="132"/>
    </location>
</feature>
<dbReference type="InterPro" id="IPR047206">
    <property type="entry name" value="bHLHzip_scCBP1-like"/>
</dbReference>
<evidence type="ECO:0000256" key="3">
    <source>
        <dbReference type="SAM" id="MobiDB-lite"/>
    </source>
</evidence>
<keyword evidence="2" id="KW-0539">Nucleus</keyword>
<dbReference type="GO" id="GO:0005634">
    <property type="term" value="C:nucleus"/>
    <property type="evidence" value="ECO:0007669"/>
    <property type="project" value="TreeGrafter"/>
</dbReference>
<evidence type="ECO:0000256" key="1">
    <source>
        <dbReference type="ARBA" id="ARBA00023125"/>
    </source>
</evidence>
<dbReference type="STRING" id="1198029.A0A1U7LW98"/>
<dbReference type="PANTHER" id="PTHR47787:SF1">
    <property type="entry name" value="CENTROMERE-BINDING PROTEIN 1"/>
    <property type="match status" value="1"/>
</dbReference>
<feature type="domain" description="BHLH" evidence="4">
    <location>
        <begin position="136"/>
        <end position="184"/>
    </location>
</feature>
<dbReference type="InterPro" id="IPR011598">
    <property type="entry name" value="bHLH_dom"/>
</dbReference>
<keyword evidence="1" id="KW-0238">DNA-binding</keyword>
<proteinExistence type="predicted"/>
<reference evidence="5 6" key="1">
    <citation type="submission" date="2016-04" db="EMBL/GenBank/DDBJ databases">
        <title>Evolutionary innovation and constraint leading to complex multicellularity in the Ascomycota.</title>
        <authorList>
            <person name="Cisse O."/>
            <person name="Nguyen A."/>
            <person name="Hewitt D.A."/>
            <person name="Jedd G."/>
            <person name="Stajich J.E."/>
        </authorList>
    </citation>
    <scope>NUCLEOTIDE SEQUENCE [LARGE SCALE GENOMIC DNA]</scope>
    <source>
        <strain evidence="5 6">DAH-3</strain>
    </source>
</reference>
<dbReference type="GO" id="GO:0003700">
    <property type="term" value="F:DNA-binding transcription factor activity"/>
    <property type="evidence" value="ECO:0007669"/>
    <property type="project" value="InterPro"/>
</dbReference>
<evidence type="ECO:0000259" key="4">
    <source>
        <dbReference type="PROSITE" id="PS50888"/>
    </source>
</evidence>
<dbReference type="SMART" id="SM00353">
    <property type="entry name" value="HLH"/>
    <property type="match status" value="1"/>
</dbReference>
<comment type="caution">
    <text evidence="5">The sequence shown here is derived from an EMBL/GenBank/DDBJ whole genome shotgun (WGS) entry which is preliminary data.</text>
</comment>
<feature type="compositionally biased region" description="Low complexity" evidence="3">
    <location>
        <begin position="74"/>
        <end position="93"/>
    </location>
</feature>
<dbReference type="AlphaFoldDB" id="A0A1U7LW98"/>
<dbReference type="PROSITE" id="PS50888">
    <property type="entry name" value="BHLH"/>
    <property type="match status" value="1"/>
</dbReference>
<dbReference type="Pfam" id="PF00010">
    <property type="entry name" value="HLH"/>
    <property type="match status" value="1"/>
</dbReference>
<name>A0A1U7LW98_NEOID</name>
<dbReference type="CDD" id="cd11398">
    <property type="entry name" value="bHLHzip_scCBP1"/>
    <property type="match status" value="1"/>
</dbReference>
<dbReference type="Gene3D" id="4.10.280.10">
    <property type="entry name" value="Helix-loop-helix DNA-binding domain"/>
    <property type="match status" value="1"/>
</dbReference>
<evidence type="ECO:0000313" key="6">
    <source>
        <dbReference type="Proteomes" id="UP000186594"/>
    </source>
</evidence>
<dbReference type="GO" id="GO:0046983">
    <property type="term" value="F:protein dimerization activity"/>
    <property type="evidence" value="ECO:0007669"/>
    <property type="project" value="InterPro"/>
</dbReference>
<evidence type="ECO:0000256" key="2">
    <source>
        <dbReference type="ARBA" id="ARBA00023242"/>
    </source>
</evidence>
<dbReference type="PANTHER" id="PTHR47787">
    <property type="entry name" value="CENTROMERE-BINDING PROTEIN 1"/>
    <property type="match status" value="1"/>
</dbReference>
<keyword evidence="6" id="KW-1185">Reference proteome</keyword>
<dbReference type="Proteomes" id="UP000186594">
    <property type="component" value="Unassembled WGS sequence"/>
</dbReference>
<dbReference type="OrthoDB" id="71302at2759"/>